<dbReference type="EMBL" id="SHOA02000002">
    <property type="protein sequence ID" value="TDH69294.1"/>
    <property type="molecule type" value="Genomic_DNA"/>
</dbReference>
<dbReference type="InterPro" id="IPR001683">
    <property type="entry name" value="PX_dom"/>
</dbReference>
<comment type="caution">
    <text evidence="3">The sequence shown here is derived from an EMBL/GenBank/DDBJ whole genome shotgun (WGS) entry which is preliminary data.</text>
</comment>
<dbReference type="Pfam" id="PF00787">
    <property type="entry name" value="PX"/>
    <property type="match status" value="1"/>
</dbReference>
<keyword evidence="5" id="KW-1185">Reference proteome</keyword>
<dbReference type="Gene3D" id="3.30.1520.10">
    <property type="entry name" value="Phox-like domain"/>
    <property type="match status" value="1"/>
</dbReference>
<feature type="compositionally biased region" description="Basic and acidic residues" evidence="1">
    <location>
        <begin position="174"/>
        <end position="191"/>
    </location>
</feature>
<sequence length="325" mass="37165">MDDHLRVAVIGSQTRNPGTSRAYTVYRTSVNYNGLCYHRLIRFRHFFHFSKNLKLAPEAPPIDVKMPHKIWWSRKASMQPETIEARQVMLNEYIQQVCARPLTPRSRERLLKLLQLEDYAPKEEEDRVIDSRLGSRRSNTSFTEPASEIGGLYSIQSSIEEQESKEDLLALQSGKKERQPQDSLTDEKENATTEQIGLDTTVQRQNSDASSDPAKDSSPRVRAPSAPPLLSRQVTTRPFSMSLNSQNMKRVMFDPSLDSDRLFLKKEDRDSIGSALEYVSTPEHHYVGQIKQCIASIEEIVDSSRYFAAQMREKQEANRLTSVAK</sequence>
<dbReference type="InterPro" id="IPR036871">
    <property type="entry name" value="PX_dom_sf"/>
</dbReference>
<protein>
    <recommendedName>
        <fullName evidence="2">PX domain-containing protein</fullName>
    </recommendedName>
</protein>
<dbReference type="GO" id="GO:0035091">
    <property type="term" value="F:phosphatidylinositol binding"/>
    <property type="evidence" value="ECO:0007669"/>
    <property type="project" value="InterPro"/>
</dbReference>
<dbReference type="EMBL" id="SHOA02000002">
    <property type="protein sequence ID" value="TDH69296.1"/>
    <property type="molecule type" value="Genomic_DNA"/>
</dbReference>
<evidence type="ECO:0000313" key="4">
    <source>
        <dbReference type="EMBL" id="TDH69296.1"/>
    </source>
</evidence>
<feature type="region of interest" description="Disordered" evidence="1">
    <location>
        <begin position="172"/>
        <end position="231"/>
    </location>
</feature>
<reference evidence="3" key="2">
    <citation type="submission" date="2021-07" db="EMBL/GenBank/DDBJ databases">
        <authorList>
            <person name="Fletcher K."/>
        </authorList>
    </citation>
    <scope>NUCLEOTIDE SEQUENCE</scope>
    <source>
        <strain evidence="3">SF5</strain>
    </source>
</reference>
<proteinExistence type="predicted"/>
<organism evidence="3 5">
    <name type="scientific">Bremia lactucae</name>
    <name type="common">Lettuce downy mildew</name>
    <dbReference type="NCBI Taxonomy" id="4779"/>
    <lineage>
        <taxon>Eukaryota</taxon>
        <taxon>Sar</taxon>
        <taxon>Stramenopiles</taxon>
        <taxon>Oomycota</taxon>
        <taxon>Peronosporomycetes</taxon>
        <taxon>Peronosporales</taxon>
        <taxon>Peronosporaceae</taxon>
        <taxon>Bremia</taxon>
    </lineage>
</organism>
<dbReference type="AlphaFoldDB" id="A0A976FMM7"/>
<dbReference type="KEGG" id="blac:94348770"/>
<dbReference type="RefSeq" id="XP_067818795.1">
    <property type="nucleotide sequence ID" value="XM_067963099.1"/>
</dbReference>
<name>A0A976FMM7_BRELC</name>
<evidence type="ECO:0000259" key="2">
    <source>
        <dbReference type="Pfam" id="PF00787"/>
    </source>
</evidence>
<accession>A0A976FMM7</accession>
<feature type="compositionally biased region" description="Polar residues" evidence="1">
    <location>
        <begin position="192"/>
        <end position="206"/>
    </location>
</feature>
<reference evidence="3 5" key="1">
    <citation type="journal article" date="2021" name="Genome Biol.">
        <title>AFLAP: assembly-free linkage analysis pipeline using k-mers from genome sequencing data.</title>
        <authorList>
            <person name="Fletcher K."/>
            <person name="Zhang L."/>
            <person name="Gil J."/>
            <person name="Han R."/>
            <person name="Cavanaugh K."/>
            <person name="Michelmore R."/>
        </authorList>
    </citation>
    <scope>NUCLEOTIDE SEQUENCE [LARGE SCALE GENOMIC DNA]</scope>
    <source>
        <strain evidence="3 5">SF5</strain>
    </source>
</reference>
<evidence type="ECO:0000256" key="1">
    <source>
        <dbReference type="SAM" id="MobiDB-lite"/>
    </source>
</evidence>
<dbReference type="SUPFAM" id="SSF64268">
    <property type="entry name" value="PX domain"/>
    <property type="match status" value="1"/>
</dbReference>
<evidence type="ECO:0000313" key="5">
    <source>
        <dbReference type="Proteomes" id="UP000294530"/>
    </source>
</evidence>
<dbReference type="CDD" id="cd06093">
    <property type="entry name" value="PX_domain"/>
    <property type="match status" value="1"/>
</dbReference>
<dbReference type="Proteomes" id="UP000294530">
    <property type="component" value="Unassembled WGS sequence"/>
</dbReference>
<dbReference type="OrthoDB" id="167675at2759"/>
<gene>
    <name evidence="4" type="ORF">CCR75_005014</name>
    <name evidence="3" type="ORF">CCR75_005016</name>
</gene>
<feature type="domain" description="PX" evidence="2">
    <location>
        <begin position="42"/>
        <end position="114"/>
    </location>
</feature>
<dbReference type="GeneID" id="94348770"/>
<evidence type="ECO:0000313" key="3">
    <source>
        <dbReference type="EMBL" id="TDH69294.1"/>
    </source>
</evidence>